<dbReference type="Proteomes" id="UP000002601">
    <property type="component" value="Chromosome"/>
</dbReference>
<evidence type="ECO:0000313" key="2">
    <source>
        <dbReference type="EMBL" id="ACS81132.1"/>
    </source>
</evidence>
<name>C6C1F7_MARSD</name>
<reference evidence="2 3" key="1">
    <citation type="submission" date="2009-06" db="EMBL/GenBank/DDBJ databases">
        <title>Complete sequence of Desulfovibrio salexigens DSM 2638.</title>
        <authorList>
            <consortium name="US DOE Joint Genome Institute"/>
            <person name="Lucas S."/>
            <person name="Copeland A."/>
            <person name="Lapidus A."/>
            <person name="Glavina del Rio T."/>
            <person name="Tice H."/>
            <person name="Bruce D."/>
            <person name="Goodwin L."/>
            <person name="Pitluck S."/>
            <person name="Munk A.C."/>
            <person name="Brettin T."/>
            <person name="Detter J.C."/>
            <person name="Han C."/>
            <person name="Tapia R."/>
            <person name="Larimer F."/>
            <person name="Land M."/>
            <person name="Hauser L."/>
            <person name="Kyrpides N."/>
            <person name="Anderson I."/>
            <person name="Wall J.D."/>
            <person name="Arkin A.P."/>
            <person name="Dehal P."/>
            <person name="Chivian D."/>
            <person name="Giles B."/>
            <person name="Hazen T.C."/>
        </authorList>
    </citation>
    <scope>NUCLEOTIDE SEQUENCE [LARGE SCALE GENOMIC DNA]</scope>
    <source>
        <strain evidence="3">ATCC 14822 / DSM 2638 / NCIMB 8403 / VKM B-1763</strain>
    </source>
</reference>
<dbReference type="STRING" id="526222.Desal_3080"/>
<organism evidence="2 3">
    <name type="scientific">Maridesulfovibrio salexigens (strain ATCC 14822 / DSM 2638 / NCIMB 8403 / VKM B-1763)</name>
    <name type="common">Desulfovibrio salexigens</name>
    <dbReference type="NCBI Taxonomy" id="526222"/>
    <lineage>
        <taxon>Bacteria</taxon>
        <taxon>Pseudomonadati</taxon>
        <taxon>Thermodesulfobacteriota</taxon>
        <taxon>Desulfovibrionia</taxon>
        <taxon>Desulfovibrionales</taxon>
        <taxon>Desulfovibrionaceae</taxon>
        <taxon>Maridesulfovibrio</taxon>
    </lineage>
</organism>
<keyword evidence="3" id="KW-1185">Reference proteome</keyword>
<dbReference type="HOGENOM" id="CLU_159854_0_0_7"/>
<accession>C6C1F7</accession>
<evidence type="ECO:0000313" key="3">
    <source>
        <dbReference type="Proteomes" id="UP000002601"/>
    </source>
</evidence>
<dbReference type="eggNOG" id="ENOG50336AZ">
    <property type="taxonomic scope" value="Bacteria"/>
</dbReference>
<evidence type="ECO:0000256" key="1">
    <source>
        <dbReference type="SAM" id="Coils"/>
    </source>
</evidence>
<gene>
    <name evidence="2" type="ordered locus">Desal_3080</name>
</gene>
<proteinExistence type="predicted"/>
<dbReference type="EMBL" id="CP001649">
    <property type="protein sequence ID" value="ACS81132.1"/>
    <property type="molecule type" value="Genomic_DNA"/>
</dbReference>
<dbReference type="OrthoDB" id="5471852at2"/>
<feature type="coiled-coil region" evidence="1">
    <location>
        <begin position="78"/>
        <end position="114"/>
    </location>
</feature>
<dbReference type="AlphaFoldDB" id="C6C1F7"/>
<dbReference type="KEGG" id="dsa:Desal_3080"/>
<sequence>MSDETPTLESLELTKPLEKMTTKDLRQLCMDKMPLIAGASGMDKETLISNIKEYLGIEDEEGAVSPYKDRILSIKRQMREMRIEKKAVEGRKERAQLRRKINRMKKQTRALAKSV</sequence>
<protein>
    <recommendedName>
        <fullName evidence="4">Rho termination factor N-terminal domain-containing protein</fullName>
    </recommendedName>
</protein>
<keyword evidence="1" id="KW-0175">Coiled coil</keyword>
<dbReference type="RefSeq" id="WP_015852948.1">
    <property type="nucleotide sequence ID" value="NC_012881.1"/>
</dbReference>
<evidence type="ECO:0008006" key="4">
    <source>
        <dbReference type="Google" id="ProtNLM"/>
    </source>
</evidence>